<feature type="compositionally biased region" description="Polar residues" evidence="1">
    <location>
        <begin position="162"/>
        <end position="178"/>
    </location>
</feature>
<dbReference type="GO" id="GO:0030490">
    <property type="term" value="P:maturation of SSU-rRNA"/>
    <property type="evidence" value="ECO:0007669"/>
    <property type="project" value="TreeGrafter"/>
</dbReference>
<keyword evidence="3" id="KW-1185">Reference proteome</keyword>
<proteinExistence type="predicted"/>
<evidence type="ECO:0000256" key="1">
    <source>
        <dbReference type="SAM" id="MobiDB-lite"/>
    </source>
</evidence>
<dbReference type="OrthoDB" id="3364872at2759"/>
<dbReference type="PANTHER" id="PTHR23325:SF1">
    <property type="entry name" value="SERUM RESPONSE FACTOR-BINDING PROTEIN 1"/>
    <property type="match status" value="1"/>
</dbReference>
<reference evidence="2" key="1">
    <citation type="submission" date="2021-01" db="EMBL/GenBank/DDBJ databases">
        <authorList>
            <person name="Li R."/>
            <person name="Bekaert M."/>
        </authorList>
    </citation>
    <scope>NUCLEOTIDE SEQUENCE</scope>
    <source>
        <strain evidence="2">Farmed</strain>
    </source>
</reference>
<feature type="compositionally biased region" description="Polar residues" evidence="1">
    <location>
        <begin position="204"/>
        <end position="223"/>
    </location>
</feature>
<sequence>MASKKDSLKETAKPINDKPPDNVENQFGEASSIDKVTLNNTIISMRSTVKKSKIRILAKLIRHIKQLKSKINEKPINTEKNKRKLANLLEEMKIIKALKPDTVSRFVLGNTFTFVELNNKGFQSTEARALARGQESSVEVPEEENKLEKVDQKNDDEPEFTVSGNHSMFLSLSGSDVQSFRDGSGRRGRMNSHSPYSEFRRQKPNSQGHQNPGYRNNFVQGRFSNRGRREKPSTYPLTKTFKESKDTTLKNTPKQKLLDKSNFSDEKLHPSWEASRRRKEQAASISVFQGKKVKFDD</sequence>
<protein>
    <recommendedName>
        <fullName evidence="4">Serum response factor-binding protein 1</fullName>
    </recommendedName>
</protein>
<dbReference type="EMBL" id="CAHIKZ030000335">
    <property type="protein sequence ID" value="CAE1169037.1"/>
    <property type="molecule type" value="Genomic_DNA"/>
</dbReference>
<gene>
    <name evidence="2" type="ORF">SPHA_10392</name>
</gene>
<evidence type="ECO:0000313" key="2">
    <source>
        <dbReference type="EMBL" id="CAE1169037.1"/>
    </source>
</evidence>
<comment type="caution">
    <text evidence="2">The sequence shown here is derived from an EMBL/GenBank/DDBJ whole genome shotgun (WGS) entry which is preliminary data.</text>
</comment>
<dbReference type="GO" id="GO:0030686">
    <property type="term" value="C:90S preribosome"/>
    <property type="evidence" value="ECO:0007669"/>
    <property type="project" value="TreeGrafter"/>
</dbReference>
<feature type="compositionally biased region" description="Basic and acidic residues" evidence="1">
    <location>
        <begin position="143"/>
        <end position="155"/>
    </location>
</feature>
<dbReference type="InterPro" id="IPR037393">
    <property type="entry name" value="Bud22/SRFB1"/>
</dbReference>
<feature type="compositionally biased region" description="Basic and acidic residues" evidence="1">
    <location>
        <begin position="256"/>
        <end position="270"/>
    </location>
</feature>
<dbReference type="PANTHER" id="PTHR23325">
    <property type="entry name" value="SERUM RESPONSE FACTOR-BINDING"/>
    <property type="match status" value="1"/>
</dbReference>
<feature type="region of interest" description="Disordered" evidence="1">
    <location>
        <begin position="133"/>
        <end position="285"/>
    </location>
</feature>
<organism evidence="2 3">
    <name type="scientific">Acanthosepion pharaonis</name>
    <name type="common">Pharaoh cuttlefish</name>
    <name type="synonym">Sepia pharaonis</name>
    <dbReference type="NCBI Taxonomy" id="158019"/>
    <lineage>
        <taxon>Eukaryota</taxon>
        <taxon>Metazoa</taxon>
        <taxon>Spiralia</taxon>
        <taxon>Lophotrochozoa</taxon>
        <taxon>Mollusca</taxon>
        <taxon>Cephalopoda</taxon>
        <taxon>Coleoidea</taxon>
        <taxon>Decapodiformes</taxon>
        <taxon>Sepiida</taxon>
        <taxon>Sepiina</taxon>
        <taxon>Sepiidae</taxon>
        <taxon>Acanthosepion</taxon>
    </lineage>
</organism>
<feature type="region of interest" description="Disordered" evidence="1">
    <location>
        <begin position="1"/>
        <end position="26"/>
    </location>
</feature>
<accession>A0A812B4J1</accession>
<dbReference type="Proteomes" id="UP000597762">
    <property type="component" value="Unassembled WGS sequence"/>
</dbReference>
<evidence type="ECO:0000313" key="3">
    <source>
        <dbReference type="Proteomes" id="UP000597762"/>
    </source>
</evidence>
<feature type="compositionally biased region" description="Basic and acidic residues" evidence="1">
    <location>
        <begin position="1"/>
        <end position="21"/>
    </location>
</feature>
<dbReference type="AlphaFoldDB" id="A0A812B4J1"/>
<evidence type="ECO:0008006" key="4">
    <source>
        <dbReference type="Google" id="ProtNLM"/>
    </source>
</evidence>
<dbReference type="GO" id="GO:0005634">
    <property type="term" value="C:nucleus"/>
    <property type="evidence" value="ECO:0007669"/>
    <property type="project" value="TreeGrafter"/>
</dbReference>
<name>A0A812B4J1_ACAPH</name>